<dbReference type="Gene3D" id="2.60.120.10">
    <property type="entry name" value="Jelly Rolls"/>
    <property type="match status" value="1"/>
</dbReference>
<dbReference type="Pfam" id="PF07883">
    <property type="entry name" value="Cupin_2"/>
    <property type="match status" value="1"/>
</dbReference>
<name>A0A4Y9T5U4_9BURK</name>
<dbReference type="PANTHER" id="PTHR43346">
    <property type="entry name" value="LIGAND BINDING DOMAIN PROTEIN, PUTATIVE (AFU_ORTHOLOGUE AFUA_6G14370)-RELATED"/>
    <property type="match status" value="1"/>
</dbReference>
<dbReference type="OrthoDB" id="3231985at2"/>
<evidence type="ECO:0000313" key="2">
    <source>
        <dbReference type="EMBL" id="TFW32621.1"/>
    </source>
</evidence>
<dbReference type="InterPro" id="IPR014710">
    <property type="entry name" value="RmlC-like_jellyroll"/>
</dbReference>
<organism evidence="3 4">
    <name type="scientific">Massilia horti</name>
    <dbReference type="NCBI Taxonomy" id="2562153"/>
    <lineage>
        <taxon>Bacteria</taxon>
        <taxon>Pseudomonadati</taxon>
        <taxon>Pseudomonadota</taxon>
        <taxon>Betaproteobacteria</taxon>
        <taxon>Burkholderiales</taxon>
        <taxon>Oxalobacteraceae</taxon>
        <taxon>Telluria group</taxon>
        <taxon>Massilia</taxon>
    </lineage>
</organism>
<dbReference type="PANTHER" id="PTHR43346:SF1">
    <property type="entry name" value="QUERCETIN 2,3-DIOXYGENASE-RELATED"/>
    <property type="match status" value="1"/>
</dbReference>
<dbReference type="EMBL" id="SPUM01000052">
    <property type="protein sequence ID" value="TFW32622.1"/>
    <property type="molecule type" value="Genomic_DNA"/>
</dbReference>
<comment type="caution">
    <text evidence="3">The sequence shown here is derived from an EMBL/GenBank/DDBJ whole genome shotgun (WGS) entry which is preliminary data.</text>
</comment>
<evidence type="ECO:0000259" key="1">
    <source>
        <dbReference type="Pfam" id="PF07883"/>
    </source>
</evidence>
<feature type="domain" description="Cupin type-2" evidence="1">
    <location>
        <begin position="32"/>
        <end position="101"/>
    </location>
</feature>
<dbReference type="SUPFAM" id="SSF51182">
    <property type="entry name" value="RmlC-like cupins"/>
    <property type="match status" value="1"/>
</dbReference>
<dbReference type="InterPro" id="IPR052538">
    <property type="entry name" value="Flavonoid_dioxygenase-like"/>
</dbReference>
<keyword evidence="4" id="KW-1185">Reference proteome</keyword>
<dbReference type="AlphaFoldDB" id="A0A4Y9T5U4"/>
<reference evidence="3 4" key="1">
    <citation type="submission" date="2019-03" db="EMBL/GenBank/DDBJ databases">
        <title>Draft genome of Massilia hortus sp. nov., a novel bacterial species of the Oxalobacteraceae family.</title>
        <authorList>
            <person name="Peta V."/>
            <person name="Raths R."/>
            <person name="Bucking H."/>
        </authorList>
    </citation>
    <scope>NUCLEOTIDE SEQUENCE [LARGE SCALE GENOMIC DNA]</scope>
    <source>
        <strain evidence="3 4">ONC3</strain>
    </source>
</reference>
<gene>
    <name evidence="2" type="ORF">E4O92_09305</name>
    <name evidence="3" type="ORF">E4O92_09350</name>
</gene>
<evidence type="ECO:0000313" key="4">
    <source>
        <dbReference type="Proteomes" id="UP000297258"/>
    </source>
</evidence>
<dbReference type="InterPro" id="IPR011051">
    <property type="entry name" value="RmlC_Cupin_sf"/>
</dbReference>
<dbReference type="CDD" id="cd02223">
    <property type="entry name" value="cupin_Bh2720-like"/>
    <property type="match status" value="1"/>
</dbReference>
<dbReference type="EMBL" id="SPUM01000052">
    <property type="protein sequence ID" value="TFW32621.1"/>
    <property type="molecule type" value="Genomic_DNA"/>
</dbReference>
<dbReference type="InterPro" id="IPR013096">
    <property type="entry name" value="Cupin_2"/>
</dbReference>
<sequence>MSGYSINIEERTLANNNFREVLYTTQRSQLVTMTLKPGEEIGMEHHTGHDQFIRVEAGEGVAILDGERHALSDGVAVVIPAGTEHNVINTSGSEPMRLYTLYTPPEHPDGIVHKDKAEADEYEKQHHGH</sequence>
<proteinExistence type="predicted"/>
<protein>
    <submittedName>
        <fullName evidence="3">Cupin domain-containing protein</fullName>
    </submittedName>
</protein>
<dbReference type="Proteomes" id="UP000297258">
    <property type="component" value="Unassembled WGS sequence"/>
</dbReference>
<evidence type="ECO:0000313" key="3">
    <source>
        <dbReference type="EMBL" id="TFW32622.1"/>
    </source>
</evidence>
<accession>A0A4Y9T5U4</accession>